<name>B7AVL3_9FIRM</name>
<evidence type="ECO:0000313" key="3">
    <source>
        <dbReference type="Proteomes" id="UP000003136"/>
    </source>
</evidence>
<keyword evidence="1" id="KW-0472">Membrane</keyword>
<evidence type="ECO:0000313" key="2">
    <source>
        <dbReference type="EMBL" id="EEC56254.1"/>
    </source>
</evidence>
<dbReference type="HOGENOM" id="CLU_128087_0_0_9"/>
<proteinExistence type="predicted"/>
<reference evidence="2 3" key="1">
    <citation type="submission" date="2008-11" db="EMBL/GenBank/DDBJ databases">
        <title>Draft genome sequence of Bacteroides pectinophilus (ATCC 43243).</title>
        <authorList>
            <person name="Sudarsanam P."/>
            <person name="Ley R."/>
            <person name="Guruge J."/>
            <person name="Turnbaugh P.J."/>
            <person name="Mahowald M."/>
            <person name="Liep D."/>
            <person name="Gordon J."/>
        </authorList>
    </citation>
    <scope>NUCLEOTIDE SEQUENCE [LARGE SCALE GENOMIC DNA]</scope>
    <source>
        <strain evidence="2 3">ATCC 43243</strain>
    </source>
</reference>
<dbReference type="Proteomes" id="UP000003136">
    <property type="component" value="Unassembled WGS sequence"/>
</dbReference>
<dbReference type="STRING" id="483218.BACPEC_02761"/>
<organism evidence="2 3">
    <name type="scientific">[Bacteroides] pectinophilus ATCC 43243</name>
    <dbReference type="NCBI Taxonomy" id="483218"/>
    <lineage>
        <taxon>Bacteria</taxon>
        <taxon>Bacillati</taxon>
        <taxon>Bacillota</taxon>
        <taxon>Clostridia</taxon>
        <taxon>Eubacteriales</taxon>
    </lineage>
</organism>
<feature type="transmembrane region" description="Helical" evidence="1">
    <location>
        <begin position="110"/>
        <end position="131"/>
    </location>
</feature>
<keyword evidence="3" id="KW-1185">Reference proteome</keyword>
<evidence type="ECO:0000256" key="1">
    <source>
        <dbReference type="SAM" id="Phobius"/>
    </source>
</evidence>
<dbReference type="EMBL" id="ABVQ01000037">
    <property type="protein sequence ID" value="EEC56254.1"/>
    <property type="molecule type" value="Genomic_DNA"/>
</dbReference>
<reference evidence="2 3" key="2">
    <citation type="submission" date="2008-11" db="EMBL/GenBank/DDBJ databases">
        <authorList>
            <person name="Fulton L."/>
            <person name="Clifton S."/>
            <person name="Fulton B."/>
            <person name="Xu J."/>
            <person name="Minx P."/>
            <person name="Pepin K.H."/>
            <person name="Johnson M."/>
            <person name="Bhonagiri V."/>
            <person name="Nash W.E."/>
            <person name="Mardis E.R."/>
            <person name="Wilson R.K."/>
        </authorList>
    </citation>
    <scope>NUCLEOTIDE SEQUENCE [LARGE SCALE GENOMIC DNA]</scope>
    <source>
        <strain evidence="2 3">ATCC 43243</strain>
    </source>
</reference>
<keyword evidence="1" id="KW-0812">Transmembrane</keyword>
<feature type="transmembrane region" description="Helical" evidence="1">
    <location>
        <begin position="87"/>
        <end position="104"/>
    </location>
</feature>
<feature type="transmembrane region" description="Helical" evidence="1">
    <location>
        <begin position="12"/>
        <end position="36"/>
    </location>
</feature>
<dbReference type="eggNOG" id="ENOG5032Y15">
    <property type="taxonomic scope" value="Bacteria"/>
</dbReference>
<dbReference type="AlphaFoldDB" id="B7AVL3"/>
<keyword evidence="1" id="KW-1133">Transmembrane helix</keyword>
<comment type="caution">
    <text evidence="2">The sequence shown here is derived from an EMBL/GenBank/DDBJ whole genome shotgun (WGS) entry which is preliminary data.</text>
</comment>
<sequence>MKDKFCVKKKTLLLIAGVVWMIAGFNVARLGVLSYLNIDRKWYMYIMSVFVFLLFGLMFFKMSRKHTKRILGYEDYRPFWHFFDWKAYLIMTCMMSGGIGFRAAGIFPEIFIAFFYSGLGLALASAGVIFTRNYLLYSQLMEKEQD</sequence>
<accession>B7AVL3</accession>
<gene>
    <name evidence="2" type="ORF">BACPEC_02761</name>
</gene>
<protein>
    <submittedName>
        <fullName evidence="2">Uncharacterized protein</fullName>
    </submittedName>
</protein>
<feature type="transmembrane region" description="Helical" evidence="1">
    <location>
        <begin position="42"/>
        <end position="60"/>
    </location>
</feature>